<proteinExistence type="predicted"/>
<organism evidence="3 4">
    <name type="scientific">Chloracidobacterium thermophilum (strain B)</name>
    <dbReference type="NCBI Taxonomy" id="981222"/>
    <lineage>
        <taxon>Bacteria</taxon>
        <taxon>Pseudomonadati</taxon>
        <taxon>Acidobacteriota</taxon>
        <taxon>Terriglobia</taxon>
        <taxon>Terriglobales</taxon>
        <taxon>Acidobacteriaceae</taxon>
        <taxon>Chloracidobacterium</taxon>
    </lineage>
</organism>
<evidence type="ECO:0000313" key="3">
    <source>
        <dbReference type="EMBL" id="AEP11205.1"/>
    </source>
</evidence>
<evidence type="ECO:0000256" key="2">
    <source>
        <dbReference type="SAM" id="SignalP"/>
    </source>
</evidence>
<accession>G2LHY9</accession>
<feature type="signal peptide" evidence="2">
    <location>
        <begin position="1"/>
        <end position="25"/>
    </location>
</feature>
<dbReference type="KEGG" id="ctm:Cabther_A0444"/>
<sequence length="239" mass="25344">MNPKYTTAGLAFGLLVALAPDTALAQNPKPQVRQKASTRSASPAPQTTNNPADLPIGVLQGMEDAKRYQELVRRATREGQPAPPLPYAAPTPRPAAVPPAGAAYTLPSGVPTAPSRSEVSGGMYTVTSPYQPVVTPAMVPVPANRPQATQYLQSPMQPPIRPDMTFGQARPQPTTPQPSEQDLNNLREQIEALYNTLHHSGDFGIDLSSPSLPVASPPSRQPISMPGPGPRSLPFGRKP</sequence>
<keyword evidence="2" id="KW-0732">Signal</keyword>
<evidence type="ECO:0000256" key="1">
    <source>
        <dbReference type="SAM" id="MobiDB-lite"/>
    </source>
</evidence>
<evidence type="ECO:0000313" key="4">
    <source>
        <dbReference type="Proteomes" id="UP000006791"/>
    </source>
</evidence>
<feature type="chain" id="PRO_5003432504" evidence="2">
    <location>
        <begin position="26"/>
        <end position="239"/>
    </location>
</feature>
<reference evidence="3 4" key="1">
    <citation type="journal article" date="2012" name="Environ. Microbiol.">
        <title>Complete genome of Candidatus Chloracidobacterium thermophilum, a chlorophyll-based photoheterotroph belonging to the phylum Acidobacteria.</title>
        <authorList>
            <person name="Garcia Costas A.M."/>
            <person name="Liu Z."/>
            <person name="Tomsho L.P."/>
            <person name="Schuster S.C."/>
            <person name="Ward D.M."/>
            <person name="Bryant D.A."/>
        </authorList>
    </citation>
    <scope>NUCLEOTIDE SEQUENCE [LARGE SCALE GENOMIC DNA]</scope>
    <source>
        <strain evidence="3 4">B</strain>
    </source>
</reference>
<feature type="region of interest" description="Disordered" evidence="1">
    <location>
        <begin position="156"/>
        <end position="181"/>
    </location>
</feature>
<protein>
    <submittedName>
        <fullName evidence="3">Uncharacterized protein</fullName>
    </submittedName>
</protein>
<feature type="compositionally biased region" description="Pro residues" evidence="1">
    <location>
        <begin position="215"/>
        <end position="231"/>
    </location>
</feature>
<dbReference type="Proteomes" id="UP000006791">
    <property type="component" value="Chromosome 1"/>
</dbReference>
<dbReference type="HOGENOM" id="CLU_1159487_0_0_0"/>
<feature type="compositionally biased region" description="Pro residues" evidence="1">
    <location>
        <begin position="81"/>
        <end position="97"/>
    </location>
</feature>
<dbReference type="AlphaFoldDB" id="G2LHY9"/>
<name>G2LHY9_CHLTF</name>
<dbReference type="EMBL" id="CP002514">
    <property type="protein sequence ID" value="AEP11205.1"/>
    <property type="molecule type" value="Genomic_DNA"/>
</dbReference>
<keyword evidence="4" id="KW-1185">Reference proteome</keyword>
<feature type="region of interest" description="Disordered" evidence="1">
    <location>
        <begin position="75"/>
        <end position="100"/>
    </location>
</feature>
<gene>
    <name evidence="3" type="ordered locus">Cabther_A0444</name>
</gene>
<feature type="compositionally biased region" description="Polar residues" evidence="1">
    <location>
        <begin position="24"/>
        <end position="51"/>
    </location>
</feature>
<feature type="region of interest" description="Disordered" evidence="1">
    <location>
        <begin position="200"/>
        <end position="239"/>
    </location>
</feature>
<feature type="region of interest" description="Disordered" evidence="1">
    <location>
        <begin position="24"/>
        <end position="56"/>
    </location>
</feature>